<evidence type="ECO:0000256" key="2">
    <source>
        <dbReference type="ARBA" id="ARBA00023125"/>
    </source>
</evidence>
<dbReference type="Pfam" id="PF02311">
    <property type="entry name" value="AraC_binding"/>
    <property type="match status" value="1"/>
</dbReference>
<dbReference type="InterPro" id="IPR018062">
    <property type="entry name" value="HTH_AraC-typ_CS"/>
</dbReference>
<organism evidence="5 6">
    <name type="scientific">Paenibacillus filicis</name>
    <dbReference type="NCBI Taxonomy" id="669464"/>
    <lineage>
        <taxon>Bacteria</taxon>
        <taxon>Bacillati</taxon>
        <taxon>Bacillota</taxon>
        <taxon>Bacilli</taxon>
        <taxon>Bacillales</taxon>
        <taxon>Paenibacillaceae</taxon>
        <taxon>Paenibacillus</taxon>
    </lineage>
</organism>
<name>A0ABU9DSG3_9BACL</name>
<protein>
    <submittedName>
        <fullName evidence="5">AraC family transcriptional regulator</fullName>
    </submittedName>
</protein>
<evidence type="ECO:0000313" key="6">
    <source>
        <dbReference type="Proteomes" id="UP001469365"/>
    </source>
</evidence>
<dbReference type="PROSITE" id="PS01124">
    <property type="entry name" value="HTH_ARAC_FAMILY_2"/>
    <property type="match status" value="1"/>
</dbReference>
<dbReference type="Gene3D" id="1.10.10.60">
    <property type="entry name" value="Homeodomain-like"/>
    <property type="match status" value="2"/>
</dbReference>
<keyword evidence="1" id="KW-0805">Transcription regulation</keyword>
<dbReference type="PRINTS" id="PR00032">
    <property type="entry name" value="HTHARAC"/>
</dbReference>
<dbReference type="InterPro" id="IPR020449">
    <property type="entry name" value="Tscrpt_reg_AraC-type_HTH"/>
</dbReference>
<dbReference type="PANTHER" id="PTHR43280">
    <property type="entry name" value="ARAC-FAMILY TRANSCRIPTIONAL REGULATOR"/>
    <property type="match status" value="1"/>
</dbReference>
<proteinExistence type="predicted"/>
<evidence type="ECO:0000256" key="3">
    <source>
        <dbReference type="ARBA" id="ARBA00023163"/>
    </source>
</evidence>
<evidence type="ECO:0000256" key="1">
    <source>
        <dbReference type="ARBA" id="ARBA00023015"/>
    </source>
</evidence>
<dbReference type="PROSITE" id="PS00041">
    <property type="entry name" value="HTH_ARAC_FAMILY_1"/>
    <property type="match status" value="1"/>
</dbReference>
<dbReference type="SUPFAM" id="SSF46689">
    <property type="entry name" value="Homeodomain-like"/>
    <property type="match status" value="2"/>
</dbReference>
<dbReference type="InterPro" id="IPR014710">
    <property type="entry name" value="RmlC-like_jellyroll"/>
</dbReference>
<dbReference type="Proteomes" id="UP001469365">
    <property type="component" value="Unassembled WGS sequence"/>
</dbReference>
<dbReference type="PANTHER" id="PTHR43280:SF2">
    <property type="entry name" value="HTH-TYPE TRANSCRIPTIONAL REGULATOR EXSA"/>
    <property type="match status" value="1"/>
</dbReference>
<dbReference type="Pfam" id="PF12833">
    <property type="entry name" value="HTH_18"/>
    <property type="match status" value="1"/>
</dbReference>
<dbReference type="InterPro" id="IPR037923">
    <property type="entry name" value="HTH-like"/>
</dbReference>
<dbReference type="EMBL" id="JBBPCC010000024">
    <property type="protein sequence ID" value="MEK8131829.1"/>
    <property type="molecule type" value="Genomic_DNA"/>
</dbReference>
<keyword evidence="2" id="KW-0238">DNA-binding</keyword>
<dbReference type="InterPro" id="IPR003313">
    <property type="entry name" value="AraC-bd"/>
</dbReference>
<dbReference type="InterPro" id="IPR018060">
    <property type="entry name" value="HTH_AraC"/>
</dbReference>
<keyword evidence="3" id="KW-0804">Transcription</keyword>
<reference evidence="5 6" key="1">
    <citation type="submission" date="2024-04" db="EMBL/GenBank/DDBJ databases">
        <title>draft genome sequnece of Paenibacillus filicis.</title>
        <authorList>
            <person name="Kim D.-U."/>
        </authorList>
    </citation>
    <scope>NUCLEOTIDE SEQUENCE [LARGE SCALE GENOMIC DNA]</scope>
    <source>
        <strain evidence="5 6">KACC14197</strain>
    </source>
</reference>
<dbReference type="SMART" id="SM00342">
    <property type="entry name" value="HTH_ARAC"/>
    <property type="match status" value="1"/>
</dbReference>
<sequence>MDREWMNSISPYARAARRMKSSSLAGEWLDGDHVYTYIDQGEAEFILNGVKYDVQEGDILLMHPFMPHIIKSASDAPLVQYIVHLDLYYDPIKSLIDKVGLSNAGELFDTDSRELQLTSIHPLSHLPQPDRVEFKRRFTVIQKELQHPTPGGVLAVKAACLDLLYLFFNNQTLPHTRAGRMTKGWPLLERAIHFIHEQYRDSQLNKEDISRHVGITANHLSYLFKSQLGITVYNYLKHARIEQAKLRIVQGGQNLTEIAEDIGFSSIHLFSRTFKRIVGVSPSEFAATQSDFYDQKLLWTRQDR</sequence>
<evidence type="ECO:0000313" key="5">
    <source>
        <dbReference type="EMBL" id="MEK8131829.1"/>
    </source>
</evidence>
<comment type="caution">
    <text evidence="5">The sequence shown here is derived from an EMBL/GenBank/DDBJ whole genome shotgun (WGS) entry which is preliminary data.</text>
</comment>
<keyword evidence="6" id="KW-1185">Reference proteome</keyword>
<evidence type="ECO:0000259" key="4">
    <source>
        <dbReference type="PROSITE" id="PS01124"/>
    </source>
</evidence>
<dbReference type="SUPFAM" id="SSF51215">
    <property type="entry name" value="Regulatory protein AraC"/>
    <property type="match status" value="1"/>
</dbReference>
<accession>A0ABU9DSG3</accession>
<dbReference type="InterPro" id="IPR009057">
    <property type="entry name" value="Homeodomain-like_sf"/>
</dbReference>
<gene>
    <name evidence="5" type="ORF">WMW72_28370</name>
</gene>
<feature type="domain" description="HTH araC/xylS-type" evidence="4">
    <location>
        <begin position="189"/>
        <end position="288"/>
    </location>
</feature>
<dbReference type="RefSeq" id="WP_341418960.1">
    <property type="nucleotide sequence ID" value="NZ_JBBPCC010000024.1"/>
</dbReference>
<dbReference type="Gene3D" id="2.60.120.10">
    <property type="entry name" value="Jelly Rolls"/>
    <property type="match status" value="1"/>
</dbReference>